<evidence type="ECO:0000313" key="2">
    <source>
        <dbReference type="Proteomes" id="UP001156706"/>
    </source>
</evidence>
<evidence type="ECO:0000313" key="1">
    <source>
        <dbReference type="EMBL" id="GLR14961.1"/>
    </source>
</evidence>
<dbReference type="Proteomes" id="UP001156706">
    <property type="component" value="Unassembled WGS sequence"/>
</dbReference>
<protein>
    <submittedName>
        <fullName evidence="1">Uncharacterized protein</fullName>
    </submittedName>
</protein>
<reference evidence="2" key="1">
    <citation type="journal article" date="2019" name="Int. J. Syst. Evol. Microbiol.">
        <title>The Global Catalogue of Microorganisms (GCM) 10K type strain sequencing project: providing services to taxonomists for standard genome sequencing and annotation.</title>
        <authorList>
            <consortium name="The Broad Institute Genomics Platform"/>
            <consortium name="The Broad Institute Genome Sequencing Center for Infectious Disease"/>
            <person name="Wu L."/>
            <person name="Ma J."/>
        </authorList>
    </citation>
    <scope>NUCLEOTIDE SEQUENCE [LARGE SCALE GENOMIC DNA]</scope>
    <source>
        <strain evidence="2">NBRC 110044</strain>
    </source>
</reference>
<comment type="caution">
    <text evidence="1">The sequence shown here is derived from an EMBL/GenBank/DDBJ whole genome shotgun (WGS) entry which is preliminary data.</text>
</comment>
<dbReference type="EMBL" id="BSOG01000006">
    <property type="protein sequence ID" value="GLR14961.1"/>
    <property type="molecule type" value="Genomic_DNA"/>
</dbReference>
<name>A0ABQ5YIZ8_9NEIS</name>
<gene>
    <name evidence="1" type="ORF">GCM10007907_37510</name>
</gene>
<organism evidence="1 2">
    <name type="scientific">Chitinimonas prasina</name>
    <dbReference type="NCBI Taxonomy" id="1434937"/>
    <lineage>
        <taxon>Bacteria</taxon>
        <taxon>Pseudomonadati</taxon>
        <taxon>Pseudomonadota</taxon>
        <taxon>Betaproteobacteria</taxon>
        <taxon>Neisseriales</taxon>
        <taxon>Chitinibacteraceae</taxon>
        <taxon>Chitinimonas</taxon>
    </lineage>
</organism>
<dbReference type="RefSeq" id="WP_284198030.1">
    <property type="nucleotide sequence ID" value="NZ_BSOG01000006.1"/>
</dbReference>
<accession>A0ABQ5YIZ8</accession>
<keyword evidence="2" id="KW-1185">Reference proteome</keyword>
<sequence length="249" mass="27556">MQIGCLVMTGITRRSAAFIFDGHDERPYQLSDILFRADNIHAVTSSVAVATTCRSSQQPGQIKQDAVFSEVDGCEVLSFPQARLEICDTPSIRAATWFIEGSDVLAFQIGAVNSVSKISRLRLVPAWVRYQIEMLYARSQQDGMAGMTYATFRLSAGSAMASSNQAGKHTSLEHAYFETTGQFLKLHKRITALLKPNRLSGFAWVPMLHFIAQVTILEHILLGFSKRDTNANKIVKTRATLGLTTLRVL</sequence>
<proteinExistence type="predicted"/>